<evidence type="ECO:0000256" key="4">
    <source>
        <dbReference type="SAM" id="Phobius"/>
    </source>
</evidence>
<dbReference type="OrthoDB" id="1882972at2"/>
<evidence type="ECO:0000259" key="5">
    <source>
        <dbReference type="PROSITE" id="PS50111"/>
    </source>
</evidence>
<dbReference type="Gene3D" id="6.10.340.10">
    <property type="match status" value="1"/>
</dbReference>
<reference evidence="8" key="1">
    <citation type="submission" date="2016-11" db="EMBL/GenBank/DDBJ databases">
        <authorList>
            <person name="Varghese N."/>
            <person name="Submissions S."/>
        </authorList>
    </citation>
    <scope>NUCLEOTIDE SEQUENCE [LARGE SCALE GENOMIC DNA]</scope>
    <source>
        <strain evidence="8">DSM 14826</strain>
    </source>
</reference>
<keyword evidence="1 3" id="KW-0807">Transducer</keyword>
<dbReference type="InterPro" id="IPR003660">
    <property type="entry name" value="HAMP_dom"/>
</dbReference>
<protein>
    <submittedName>
        <fullName evidence="7">Methyl-accepting chemotaxis protein</fullName>
    </submittedName>
</protein>
<dbReference type="InterPro" id="IPR004089">
    <property type="entry name" value="MCPsignal_dom"/>
</dbReference>
<dbReference type="GO" id="GO:0016020">
    <property type="term" value="C:membrane"/>
    <property type="evidence" value="ECO:0007669"/>
    <property type="project" value="InterPro"/>
</dbReference>
<dbReference type="Proteomes" id="UP000243547">
    <property type="component" value="Unassembled WGS sequence"/>
</dbReference>
<keyword evidence="8" id="KW-1185">Reference proteome</keyword>
<organism evidence="7 8">
    <name type="scientific">Anaerobranca californiensis DSM 14826</name>
    <dbReference type="NCBI Taxonomy" id="1120989"/>
    <lineage>
        <taxon>Bacteria</taxon>
        <taxon>Bacillati</taxon>
        <taxon>Bacillota</taxon>
        <taxon>Clostridia</taxon>
        <taxon>Eubacteriales</taxon>
        <taxon>Proteinivoracaceae</taxon>
        <taxon>Anaerobranca</taxon>
    </lineage>
</organism>
<evidence type="ECO:0000256" key="2">
    <source>
        <dbReference type="ARBA" id="ARBA00029447"/>
    </source>
</evidence>
<feature type="domain" description="Methyl-accepting transducer" evidence="5">
    <location>
        <begin position="157"/>
        <end position="414"/>
    </location>
</feature>
<proteinExistence type="inferred from homology"/>
<gene>
    <name evidence="7" type="ORF">SAMN02745227_00918</name>
</gene>
<keyword evidence="4" id="KW-1133">Transmembrane helix</keyword>
<dbReference type="Gene3D" id="1.10.287.950">
    <property type="entry name" value="Methyl-accepting chemotaxis protein"/>
    <property type="match status" value="1"/>
</dbReference>
<dbReference type="Pfam" id="PF00015">
    <property type="entry name" value="MCPsignal"/>
    <property type="match status" value="1"/>
</dbReference>
<dbReference type="PROSITE" id="PS50111">
    <property type="entry name" value="CHEMOTAXIS_TRANSDUC_2"/>
    <property type="match status" value="1"/>
</dbReference>
<sequence>MFIEKNFSINKSRNINDLLNLNFIHSISLRIILVVTLTFLISAPIAQRISIYLIQLDLDLIEIGAYVNTAVNIIVVNLIIIFFMRKMFILPLKKHAEQLYSIGEGDISKKVEIKGKGEFANLAKVTNMTINQLNTLIKEIQKNSSLTNKNTSYINDILNNLKQSSYEITKAVEEIAFGATKQVKNVEEGYTKAEELGQKIELNQRYMQELNYSSNKVVEFVEEGLLEIEELSSITGENIHAIEKIHEETLKTNNSVLKISEASKVIDSIAHQTNLLALNAAIEAARAGEMGKGFAVVAEEIRKLAEQSSASTKIIDEIVSQLQNDSLSAVKTMETVTEISQKQREKVAKTKEKFMMIKDAIENSEKNIDNLNITSREMNLMKEEILKALDNLSAIAEENSASVQEVTASIEEQSAIFEQVTTASGEITNISMELDKLIQTFKV</sequence>
<comment type="similarity">
    <text evidence="2">Belongs to the methyl-accepting chemotaxis (MCP) protein family.</text>
</comment>
<evidence type="ECO:0000256" key="1">
    <source>
        <dbReference type="ARBA" id="ARBA00023224"/>
    </source>
</evidence>
<accession>A0A1M6MVW0</accession>
<dbReference type="PROSITE" id="PS50885">
    <property type="entry name" value="HAMP"/>
    <property type="match status" value="1"/>
</dbReference>
<evidence type="ECO:0000313" key="8">
    <source>
        <dbReference type="Proteomes" id="UP000243547"/>
    </source>
</evidence>
<feature type="transmembrane region" description="Helical" evidence="4">
    <location>
        <begin position="63"/>
        <end position="84"/>
    </location>
</feature>
<evidence type="ECO:0000259" key="6">
    <source>
        <dbReference type="PROSITE" id="PS50885"/>
    </source>
</evidence>
<dbReference type="PANTHER" id="PTHR32089:SF112">
    <property type="entry name" value="LYSOZYME-LIKE PROTEIN-RELATED"/>
    <property type="match status" value="1"/>
</dbReference>
<name>A0A1M6MVW0_9FIRM</name>
<dbReference type="PANTHER" id="PTHR32089">
    <property type="entry name" value="METHYL-ACCEPTING CHEMOTAXIS PROTEIN MCPB"/>
    <property type="match status" value="1"/>
</dbReference>
<dbReference type="STRING" id="1120989.SAMN02745227_00918"/>
<keyword evidence="4" id="KW-0812">Transmembrane</keyword>
<evidence type="ECO:0000256" key="3">
    <source>
        <dbReference type="PROSITE-ProRule" id="PRU00284"/>
    </source>
</evidence>
<evidence type="ECO:0000313" key="7">
    <source>
        <dbReference type="EMBL" id="SHJ87572.1"/>
    </source>
</evidence>
<feature type="domain" description="HAMP" evidence="6">
    <location>
        <begin position="86"/>
        <end position="138"/>
    </location>
</feature>
<feature type="transmembrane region" description="Helical" evidence="4">
    <location>
        <begin position="21"/>
        <end position="43"/>
    </location>
</feature>
<dbReference type="SUPFAM" id="SSF58104">
    <property type="entry name" value="Methyl-accepting chemotaxis protein (MCP) signaling domain"/>
    <property type="match status" value="1"/>
</dbReference>
<dbReference type="RefSeq" id="WP_072906670.1">
    <property type="nucleotide sequence ID" value="NZ_FRAI01000008.1"/>
</dbReference>
<dbReference type="GO" id="GO:0007165">
    <property type="term" value="P:signal transduction"/>
    <property type="evidence" value="ECO:0007669"/>
    <property type="project" value="UniProtKB-KW"/>
</dbReference>
<dbReference type="CDD" id="cd06225">
    <property type="entry name" value="HAMP"/>
    <property type="match status" value="1"/>
</dbReference>
<dbReference type="AlphaFoldDB" id="A0A1M6MVW0"/>
<keyword evidence="4" id="KW-0472">Membrane</keyword>
<dbReference type="EMBL" id="FRAI01000008">
    <property type="protein sequence ID" value="SHJ87572.1"/>
    <property type="molecule type" value="Genomic_DNA"/>
</dbReference>
<dbReference type="SMART" id="SM00283">
    <property type="entry name" value="MA"/>
    <property type="match status" value="1"/>
</dbReference>